<accession>A0ABD4Z691</accession>
<dbReference type="CDD" id="cd09854">
    <property type="entry name" value="PIN_VapC-like"/>
    <property type="match status" value="1"/>
</dbReference>
<evidence type="ECO:0000259" key="1">
    <source>
        <dbReference type="Pfam" id="PF01850"/>
    </source>
</evidence>
<sequence length="138" mass="15884">MYLIDTNIFLEVMLRRGRSSECKELLMRLRDGRVDGVVTDFTIYSIMILLGRLHKYNALRNFLLSLTAYKGLHIYNTSISEKIKAVEIAKETGLDIDDAIQYAVALSINAKAIISFDKHFNNLKIPRKEPKDLIHLEK</sequence>
<dbReference type="Gene3D" id="3.40.50.1010">
    <property type="entry name" value="5'-nuclease"/>
    <property type="match status" value="1"/>
</dbReference>
<keyword evidence="3" id="KW-1185">Reference proteome</keyword>
<organism evidence="2 3">
    <name type="scientific">Ignisphaera cupida</name>
    <dbReference type="NCBI Taxonomy" id="3050454"/>
    <lineage>
        <taxon>Archaea</taxon>
        <taxon>Thermoproteota</taxon>
        <taxon>Thermoprotei</taxon>
        <taxon>Desulfurococcales</taxon>
        <taxon>Desulfurococcaceae</taxon>
        <taxon>Ignisphaera</taxon>
    </lineage>
</organism>
<dbReference type="AlphaFoldDB" id="A0ABD4Z691"/>
<protein>
    <submittedName>
        <fullName evidence="2">PIN domain-containing protein</fullName>
    </submittedName>
</protein>
<evidence type="ECO:0000313" key="3">
    <source>
        <dbReference type="Proteomes" id="UP001529235"/>
    </source>
</evidence>
<evidence type="ECO:0000313" key="2">
    <source>
        <dbReference type="EMBL" id="MDK6028837.1"/>
    </source>
</evidence>
<comment type="caution">
    <text evidence="2">The sequence shown here is derived from an EMBL/GenBank/DDBJ whole genome shotgun (WGS) entry which is preliminary data.</text>
</comment>
<proteinExistence type="predicted"/>
<dbReference type="Proteomes" id="UP001529235">
    <property type="component" value="Unassembled WGS sequence"/>
</dbReference>
<dbReference type="SUPFAM" id="SSF88723">
    <property type="entry name" value="PIN domain-like"/>
    <property type="match status" value="1"/>
</dbReference>
<dbReference type="RefSeq" id="WP_285273823.1">
    <property type="nucleotide sequence ID" value="NZ_JASNVW010000003.1"/>
</dbReference>
<reference evidence="2 3" key="1">
    <citation type="submission" date="2023-05" db="EMBL/GenBank/DDBJ databases">
        <title>A new hyperthermophilic archaea 'Ignisphaera cupida' sp. nov. and description of the family 'Ignisphaeraceae' fam. nov.</title>
        <authorList>
            <person name="Podosokorskaya O.A."/>
            <person name="Elcheninov A.G."/>
            <person name="Klukina A."/>
            <person name="Merkel A.Y."/>
        </authorList>
    </citation>
    <scope>NUCLEOTIDE SEQUENCE [LARGE SCALE GENOMIC DNA]</scope>
    <source>
        <strain evidence="2 3">4213-co</strain>
    </source>
</reference>
<dbReference type="InterPro" id="IPR002716">
    <property type="entry name" value="PIN_dom"/>
</dbReference>
<dbReference type="InterPro" id="IPR029060">
    <property type="entry name" value="PIN-like_dom_sf"/>
</dbReference>
<feature type="domain" description="PIN" evidence="1">
    <location>
        <begin position="2"/>
        <end position="123"/>
    </location>
</feature>
<name>A0ABD4Z691_9CREN</name>
<dbReference type="EMBL" id="JASNVW010000003">
    <property type="protein sequence ID" value="MDK6028837.1"/>
    <property type="molecule type" value="Genomic_DNA"/>
</dbReference>
<dbReference type="Pfam" id="PF01850">
    <property type="entry name" value="PIN"/>
    <property type="match status" value="1"/>
</dbReference>
<gene>
    <name evidence="2" type="ORF">QPL79_05620</name>
</gene>